<keyword evidence="2" id="KW-1185">Reference proteome</keyword>
<reference evidence="1 2" key="1">
    <citation type="journal article" date="2019" name="Nat. Ecol. Evol.">
        <title>Megaphylogeny resolves global patterns of mushroom evolution.</title>
        <authorList>
            <person name="Varga T."/>
            <person name="Krizsan K."/>
            <person name="Foldi C."/>
            <person name="Dima B."/>
            <person name="Sanchez-Garcia M."/>
            <person name="Sanchez-Ramirez S."/>
            <person name="Szollosi G.J."/>
            <person name="Szarkandi J.G."/>
            <person name="Papp V."/>
            <person name="Albert L."/>
            <person name="Andreopoulos W."/>
            <person name="Angelini C."/>
            <person name="Antonin V."/>
            <person name="Barry K.W."/>
            <person name="Bougher N.L."/>
            <person name="Buchanan P."/>
            <person name="Buyck B."/>
            <person name="Bense V."/>
            <person name="Catcheside P."/>
            <person name="Chovatia M."/>
            <person name="Cooper J."/>
            <person name="Damon W."/>
            <person name="Desjardin D."/>
            <person name="Finy P."/>
            <person name="Geml J."/>
            <person name="Haridas S."/>
            <person name="Hughes K."/>
            <person name="Justo A."/>
            <person name="Karasinski D."/>
            <person name="Kautmanova I."/>
            <person name="Kiss B."/>
            <person name="Kocsube S."/>
            <person name="Kotiranta H."/>
            <person name="LaButti K.M."/>
            <person name="Lechner B.E."/>
            <person name="Liimatainen K."/>
            <person name="Lipzen A."/>
            <person name="Lukacs Z."/>
            <person name="Mihaltcheva S."/>
            <person name="Morgado L.N."/>
            <person name="Niskanen T."/>
            <person name="Noordeloos M.E."/>
            <person name="Ohm R.A."/>
            <person name="Ortiz-Santana B."/>
            <person name="Ovrebo C."/>
            <person name="Racz N."/>
            <person name="Riley R."/>
            <person name="Savchenko A."/>
            <person name="Shiryaev A."/>
            <person name="Soop K."/>
            <person name="Spirin V."/>
            <person name="Szebenyi C."/>
            <person name="Tomsovsky M."/>
            <person name="Tulloss R.E."/>
            <person name="Uehling J."/>
            <person name="Grigoriev I.V."/>
            <person name="Vagvolgyi C."/>
            <person name="Papp T."/>
            <person name="Martin F.M."/>
            <person name="Miettinen O."/>
            <person name="Hibbett D.S."/>
            <person name="Nagy L.G."/>
        </authorList>
    </citation>
    <scope>NUCLEOTIDE SEQUENCE [LARGE SCALE GENOMIC DNA]</scope>
    <source>
        <strain evidence="1 2">NL-1719</strain>
    </source>
</reference>
<gene>
    <name evidence="1" type="ORF">BDN72DRAFT_742805</name>
</gene>
<evidence type="ECO:0000313" key="2">
    <source>
        <dbReference type="Proteomes" id="UP000308600"/>
    </source>
</evidence>
<feature type="non-terminal residue" evidence="1">
    <location>
        <position position="89"/>
    </location>
</feature>
<proteinExistence type="predicted"/>
<dbReference type="Proteomes" id="UP000308600">
    <property type="component" value="Unassembled WGS sequence"/>
</dbReference>
<organism evidence="1 2">
    <name type="scientific">Pluteus cervinus</name>
    <dbReference type="NCBI Taxonomy" id="181527"/>
    <lineage>
        <taxon>Eukaryota</taxon>
        <taxon>Fungi</taxon>
        <taxon>Dikarya</taxon>
        <taxon>Basidiomycota</taxon>
        <taxon>Agaricomycotina</taxon>
        <taxon>Agaricomycetes</taxon>
        <taxon>Agaricomycetidae</taxon>
        <taxon>Agaricales</taxon>
        <taxon>Pluteineae</taxon>
        <taxon>Pluteaceae</taxon>
        <taxon>Pluteus</taxon>
    </lineage>
</organism>
<sequence>MSDLHEVVFQWPHTEPNSVIVTGSFDQWRSSIPLTKGPFGYEARVQVPWGQKVPYKYIVDGRWKVRQSQPTEYDPIGNLNNVYLSPTRP</sequence>
<protein>
    <submittedName>
        <fullName evidence="1">Carbohydrate-binding module family 48 protein</fullName>
    </submittedName>
</protein>
<name>A0ACD3B8L9_9AGAR</name>
<evidence type="ECO:0000313" key="1">
    <source>
        <dbReference type="EMBL" id="TFK74500.1"/>
    </source>
</evidence>
<dbReference type="EMBL" id="ML208268">
    <property type="protein sequence ID" value="TFK74500.1"/>
    <property type="molecule type" value="Genomic_DNA"/>
</dbReference>
<accession>A0ACD3B8L9</accession>